<keyword evidence="4" id="KW-1185">Reference proteome</keyword>
<dbReference type="SUPFAM" id="SSF51735">
    <property type="entry name" value="NAD(P)-binding Rossmann-fold domains"/>
    <property type="match status" value="1"/>
</dbReference>
<dbReference type="PANTHER" id="PTHR24321:SF8">
    <property type="entry name" value="ESTRADIOL 17-BETA-DEHYDROGENASE 8-RELATED"/>
    <property type="match status" value="1"/>
</dbReference>
<evidence type="ECO:0000256" key="1">
    <source>
        <dbReference type="ARBA" id="ARBA00006484"/>
    </source>
</evidence>
<dbReference type="PANTHER" id="PTHR24321">
    <property type="entry name" value="DEHYDROGENASES, SHORT CHAIN"/>
    <property type="match status" value="1"/>
</dbReference>
<evidence type="ECO:0000256" key="2">
    <source>
        <dbReference type="ARBA" id="ARBA00023002"/>
    </source>
</evidence>
<dbReference type="Pfam" id="PF13561">
    <property type="entry name" value="adh_short_C2"/>
    <property type="match status" value="1"/>
</dbReference>
<dbReference type="EC" id="1.1.1.-" evidence="3"/>
<dbReference type="Gene3D" id="3.40.50.720">
    <property type="entry name" value="NAD(P)-binding Rossmann-like Domain"/>
    <property type="match status" value="1"/>
</dbReference>
<evidence type="ECO:0000313" key="4">
    <source>
        <dbReference type="Proteomes" id="UP001603978"/>
    </source>
</evidence>
<dbReference type="RefSeq" id="WP_393176477.1">
    <property type="nucleotide sequence ID" value="NZ_JBICRM010000052.1"/>
</dbReference>
<comment type="caution">
    <text evidence="3">The sequence shown here is derived from an EMBL/GenBank/DDBJ whole genome shotgun (WGS) entry which is preliminary data.</text>
</comment>
<dbReference type="CDD" id="cd05233">
    <property type="entry name" value="SDR_c"/>
    <property type="match status" value="1"/>
</dbReference>
<organism evidence="3 4">
    <name type="scientific">Nonomuraea marmarensis</name>
    <dbReference type="NCBI Taxonomy" id="3351344"/>
    <lineage>
        <taxon>Bacteria</taxon>
        <taxon>Bacillati</taxon>
        <taxon>Actinomycetota</taxon>
        <taxon>Actinomycetes</taxon>
        <taxon>Streptosporangiales</taxon>
        <taxon>Streptosporangiaceae</taxon>
        <taxon>Nonomuraea</taxon>
    </lineage>
</organism>
<dbReference type="InterPro" id="IPR002347">
    <property type="entry name" value="SDR_fam"/>
</dbReference>
<dbReference type="PRINTS" id="PR00080">
    <property type="entry name" value="SDRFAMILY"/>
</dbReference>
<reference evidence="3 4" key="1">
    <citation type="submission" date="2024-10" db="EMBL/GenBank/DDBJ databases">
        <authorList>
            <person name="Topkara A.R."/>
            <person name="Saygin H."/>
        </authorList>
    </citation>
    <scope>NUCLEOTIDE SEQUENCE [LARGE SCALE GENOMIC DNA]</scope>
    <source>
        <strain evidence="3 4">M3C6</strain>
    </source>
</reference>
<gene>
    <name evidence="3" type="ORF">ACFLIM_46140</name>
</gene>
<accession>A0ABW7AWH9</accession>
<protein>
    <submittedName>
        <fullName evidence="3">SDR family NAD(P)-dependent oxidoreductase</fullName>
        <ecNumber evidence="3">1.1.1.-</ecNumber>
    </submittedName>
</protein>
<proteinExistence type="inferred from homology"/>
<evidence type="ECO:0000313" key="3">
    <source>
        <dbReference type="EMBL" id="MFG1710572.1"/>
    </source>
</evidence>
<dbReference type="InterPro" id="IPR036291">
    <property type="entry name" value="NAD(P)-bd_dom_sf"/>
</dbReference>
<dbReference type="Proteomes" id="UP001603978">
    <property type="component" value="Unassembled WGS sequence"/>
</dbReference>
<dbReference type="EMBL" id="JBICRM010000052">
    <property type="protein sequence ID" value="MFG1710572.1"/>
    <property type="molecule type" value="Genomic_DNA"/>
</dbReference>
<keyword evidence="2 3" id="KW-0560">Oxidoreductase</keyword>
<comment type="similarity">
    <text evidence="1">Belongs to the short-chain dehydrogenases/reductases (SDR) family.</text>
</comment>
<dbReference type="NCBIfam" id="NF005559">
    <property type="entry name" value="PRK07231.1"/>
    <property type="match status" value="1"/>
</dbReference>
<dbReference type="GO" id="GO:0016491">
    <property type="term" value="F:oxidoreductase activity"/>
    <property type="evidence" value="ECO:0007669"/>
    <property type="project" value="UniProtKB-KW"/>
</dbReference>
<name>A0ABW7AWH9_9ACTN</name>
<sequence length="257" mass="26642">MSTTVTGLLDGKSTLVIGASQGIGAAAARHFASQGARLVIGARNVAAIEALRDELRGQGHEVDSIRIDVTDRATIDAAVQQARSLYGRLDAAFNNAGASAVEPFHEYTEKTYDHLLDVNLKGVFLAMQAEIKAMLADGGGAIVNTSSVGGLIGNYGLAPYIAAKHGVIGLTKAAAFEYGQQNLRINAVAPGSTATEMFLGGMEHAPAEIVAKFNSFSPMNRLGQPLEIATAAAWLLSDQASFVTGATLPVDGGFLLA</sequence>
<dbReference type="PRINTS" id="PR00081">
    <property type="entry name" value="GDHRDH"/>
</dbReference>